<dbReference type="GeneID" id="75911108"/>
<keyword evidence="1" id="KW-0472">Membrane</keyword>
<dbReference type="EMBL" id="MU620895">
    <property type="protein sequence ID" value="KAI8583538.1"/>
    <property type="molecule type" value="Genomic_DNA"/>
</dbReference>
<reference evidence="2" key="2">
    <citation type="journal article" date="2022" name="Proc. Natl. Acad. Sci. U.S.A.">
        <title>Diploid-dominant life cycles characterize the early evolution of Fungi.</title>
        <authorList>
            <person name="Amses K.R."/>
            <person name="Simmons D.R."/>
            <person name="Longcore J.E."/>
            <person name="Mondo S.J."/>
            <person name="Seto K."/>
            <person name="Jeronimo G.H."/>
            <person name="Bonds A.E."/>
            <person name="Quandt C.A."/>
            <person name="Davis W.J."/>
            <person name="Chang Y."/>
            <person name="Federici B.A."/>
            <person name="Kuo A."/>
            <person name="LaButti K."/>
            <person name="Pangilinan J."/>
            <person name="Andreopoulos W."/>
            <person name="Tritt A."/>
            <person name="Riley R."/>
            <person name="Hundley H."/>
            <person name="Johnson J."/>
            <person name="Lipzen A."/>
            <person name="Barry K."/>
            <person name="Lang B.F."/>
            <person name="Cuomo C.A."/>
            <person name="Buchler N.E."/>
            <person name="Grigoriev I.V."/>
            <person name="Spatafora J.W."/>
            <person name="Stajich J.E."/>
            <person name="James T.Y."/>
        </authorList>
    </citation>
    <scope>NUCLEOTIDE SEQUENCE</scope>
    <source>
        <strain evidence="2">AG</strain>
    </source>
</reference>
<keyword evidence="1" id="KW-1133">Transmembrane helix</keyword>
<proteinExistence type="predicted"/>
<feature type="transmembrane region" description="Helical" evidence="1">
    <location>
        <begin position="12"/>
        <end position="32"/>
    </location>
</feature>
<accession>A0AAD5EGY8</accession>
<dbReference type="RefSeq" id="XP_051448542.1">
    <property type="nucleotide sequence ID" value="XM_051585760.1"/>
</dbReference>
<dbReference type="AlphaFoldDB" id="A0AAD5EGY8"/>
<evidence type="ECO:0000313" key="2">
    <source>
        <dbReference type="EMBL" id="KAI8583538.1"/>
    </source>
</evidence>
<organism evidence="2 3">
    <name type="scientific">Umbelopsis ramanniana AG</name>
    <dbReference type="NCBI Taxonomy" id="1314678"/>
    <lineage>
        <taxon>Eukaryota</taxon>
        <taxon>Fungi</taxon>
        <taxon>Fungi incertae sedis</taxon>
        <taxon>Mucoromycota</taxon>
        <taxon>Mucoromycotina</taxon>
        <taxon>Umbelopsidomycetes</taxon>
        <taxon>Umbelopsidales</taxon>
        <taxon>Umbelopsidaceae</taxon>
        <taxon>Umbelopsis</taxon>
    </lineage>
</organism>
<reference evidence="2" key="1">
    <citation type="submission" date="2021-06" db="EMBL/GenBank/DDBJ databases">
        <authorList>
            <consortium name="DOE Joint Genome Institute"/>
            <person name="Mondo S.J."/>
            <person name="Amses K.R."/>
            <person name="Simmons D.R."/>
            <person name="Longcore J.E."/>
            <person name="Seto K."/>
            <person name="Alves G.H."/>
            <person name="Bonds A.E."/>
            <person name="Quandt C.A."/>
            <person name="Davis W.J."/>
            <person name="Chang Y."/>
            <person name="Letcher P.M."/>
            <person name="Powell M.J."/>
            <person name="Kuo A."/>
            <person name="Labutti K."/>
            <person name="Pangilinan J."/>
            <person name="Andreopoulos W."/>
            <person name="Tritt A."/>
            <person name="Riley R."/>
            <person name="Hundley H."/>
            <person name="Johnson J."/>
            <person name="Lipzen A."/>
            <person name="Barry K."/>
            <person name="Berbee M.L."/>
            <person name="Buchler N.E."/>
            <person name="Grigoriev I.V."/>
            <person name="Spatafora J.W."/>
            <person name="Stajich J.E."/>
            <person name="James T.Y."/>
        </authorList>
    </citation>
    <scope>NUCLEOTIDE SEQUENCE</scope>
    <source>
        <strain evidence="2">AG</strain>
    </source>
</reference>
<gene>
    <name evidence="2" type="ORF">K450DRAFT_221637</name>
</gene>
<keyword evidence="1" id="KW-0812">Transmembrane</keyword>
<keyword evidence="3" id="KW-1185">Reference proteome</keyword>
<evidence type="ECO:0000313" key="3">
    <source>
        <dbReference type="Proteomes" id="UP001206595"/>
    </source>
</evidence>
<sequence>MVFRYCMTIIPFWLSPFFFFCYYNFLYLYFWCQLEWYKKTLILSIPSCVLYSAPSEFLYMIPSLCPGGAIVNTHTSGSQDAPKNGSNAGFVKCAICGSKRHQTRVSCVLSQDLHLAACTNFFVIRKELSGITSPLRRLLFISNAH</sequence>
<name>A0AAD5EGY8_UMBRA</name>
<dbReference type="Proteomes" id="UP001206595">
    <property type="component" value="Unassembled WGS sequence"/>
</dbReference>
<comment type="caution">
    <text evidence="2">The sequence shown here is derived from an EMBL/GenBank/DDBJ whole genome shotgun (WGS) entry which is preliminary data.</text>
</comment>
<evidence type="ECO:0000256" key="1">
    <source>
        <dbReference type="SAM" id="Phobius"/>
    </source>
</evidence>
<protein>
    <submittedName>
        <fullName evidence="2">Uncharacterized protein</fullName>
    </submittedName>
</protein>